<dbReference type="Pfam" id="PF00106">
    <property type="entry name" value="adh_short"/>
    <property type="match status" value="1"/>
</dbReference>
<dbReference type="AlphaFoldDB" id="A0AAV4GWZ5"/>
<dbReference type="InterPro" id="IPR036291">
    <property type="entry name" value="NAD(P)-bd_dom_sf"/>
</dbReference>
<evidence type="ECO:0000313" key="1">
    <source>
        <dbReference type="EMBL" id="GFR90402.1"/>
    </source>
</evidence>
<dbReference type="Proteomes" id="UP000762676">
    <property type="component" value="Unassembled WGS sequence"/>
</dbReference>
<dbReference type="GO" id="GO:0005789">
    <property type="term" value="C:endoplasmic reticulum membrane"/>
    <property type="evidence" value="ECO:0007669"/>
    <property type="project" value="TreeGrafter"/>
</dbReference>
<name>A0AAV4GWZ5_9GAST</name>
<gene>
    <name evidence="1" type="ORF">ElyMa_002567000</name>
</gene>
<protein>
    <submittedName>
        <fullName evidence="1">3-keto-steroid reductase-like</fullName>
    </submittedName>
</protein>
<dbReference type="Gene3D" id="3.40.50.720">
    <property type="entry name" value="NAD(P)-binding Rossmann-like Domain"/>
    <property type="match status" value="1"/>
</dbReference>
<comment type="caution">
    <text evidence="1">The sequence shown here is derived from an EMBL/GenBank/DDBJ whole genome shotgun (WGS) entry which is preliminary data.</text>
</comment>
<evidence type="ECO:0000313" key="2">
    <source>
        <dbReference type="Proteomes" id="UP000762676"/>
    </source>
</evidence>
<keyword evidence="2" id="KW-1185">Reference proteome</keyword>
<accession>A0AAV4GWZ5</accession>
<dbReference type="PANTHER" id="PTHR44442:SF1">
    <property type="entry name" value="3-KETO-STEROID REDUCTASE_17-BETA-HYDROXYSTEROID DEHYDROGENASE 7"/>
    <property type="match status" value="1"/>
</dbReference>
<proteinExistence type="predicted"/>
<dbReference type="EMBL" id="BMAT01005282">
    <property type="protein sequence ID" value="GFR90402.1"/>
    <property type="molecule type" value="Genomic_DNA"/>
</dbReference>
<reference evidence="1 2" key="1">
    <citation type="journal article" date="2021" name="Elife">
        <title>Chloroplast acquisition without the gene transfer in kleptoplastic sea slugs, Plakobranchus ocellatus.</title>
        <authorList>
            <person name="Maeda T."/>
            <person name="Takahashi S."/>
            <person name="Yoshida T."/>
            <person name="Shimamura S."/>
            <person name="Takaki Y."/>
            <person name="Nagai Y."/>
            <person name="Toyoda A."/>
            <person name="Suzuki Y."/>
            <person name="Arimoto A."/>
            <person name="Ishii H."/>
            <person name="Satoh N."/>
            <person name="Nishiyama T."/>
            <person name="Hasebe M."/>
            <person name="Maruyama T."/>
            <person name="Minagawa J."/>
            <person name="Obokata J."/>
            <person name="Shigenobu S."/>
        </authorList>
    </citation>
    <scope>NUCLEOTIDE SEQUENCE [LARGE SCALE GENOMIC DNA]</scope>
</reference>
<dbReference type="PANTHER" id="PTHR44442">
    <property type="entry name" value="3-KETO-STEROID REDUCTASE"/>
    <property type="match status" value="1"/>
</dbReference>
<dbReference type="PRINTS" id="PR00081">
    <property type="entry name" value="GDHRDH"/>
</dbReference>
<dbReference type="SUPFAM" id="SSF51735">
    <property type="entry name" value="NAD(P)-binding Rossmann-fold domains"/>
    <property type="match status" value="1"/>
</dbReference>
<organism evidence="1 2">
    <name type="scientific">Elysia marginata</name>
    <dbReference type="NCBI Taxonomy" id="1093978"/>
    <lineage>
        <taxon>Eukaryota</taxon>
        <taxon>Metazoa</taxon>
        <taxon>Spiralia</taxon>
        <taxon>Lophotrochozoa</taxon>
        <taxon>Mollusca</taxon>
        <taxon>Gastropoda</taxon>
        <taxon>Heterobranchia</taxon>
        <taxon>Euthyneura</taxon>
        <taxon>Panpulmonata</taxon>
        <taxon>Sacoglossa</taxon>
        <taxon>Placobranchoidea</taxon>
        <taxon>Plakobranchidae</taxon>
        <taxon>Elysia</taxon>
    </lineage>
</organism>
<dbReference type="InterPro" id="IPR052834">
    <property type="entry name" value="3KSR/17beta-HSD"/>
</dbReference>
<dbReference type="GO" id="GO:0000253">
    <property type="term" value="F:3-beta-hydroxysteroid 3-dehydrogenase (NADP+) activity"/>
    <property type="evidence" value="ECO:0007669"/>
    <property type="project" value="TreeGrafter"/>
</dbReference>
<sequence>MTKNNLGERVAVITGGNSGIGFTLAQRLVQTYPNIRLCLACRNQDRASMAAKSLKQLSSSAEIQIVILDTSCMKSVYSAALEIKNRYTHIDLLYLNAGMMVVTGVDWNYVITSFFSSRVFHMLTTGEGALKHRDWETSDGLQAVFQTNLFGHYVLIKELEPVLGSSSNGFSSSQIIWTSSSAAQDYQFSDDDIQHKNGKNPYSSSKYATDIVSVGLNSRMNKQMRLFVPSLTTSTLNGSEALFWLSNQDPRTLDSQTKYRSLVNVFGKAYVSNEKMKIDPDYAENLLVQLDKLQADL</sequence>
<dbReference type="InterPro" id="IPR002347">
    <property type="entry name" value="SDR_fam"/>
</dbReference>
<dbReference type="GO" id="GO:0006695">
    <property type="term" value="P:cholesterol biosynthetic process"/>
    <property type="evidence" value="ECO:0007669"/>
    <property type="project" value="TreeGrafter"/>
</dbReference>